<dbReference type="Gene3D" id="2.40.170.20">
    <property type="entry name" value="TonB-dependent receptor, beta-barrel domain"/>
    <property type="match status" value="1"/>
</dbReference>
<evidence type="ECO:0000256" key="16">
    <source>
        <dbReference type="RuleBase" id="RU003357"/>
    </source>
</evidence>
<feature type="domain" description="TonB-dependent receptor plug" evidence="19">
    <location>
        <begin position="57"/>
        <end position="150"/>
    </location>
</feature>
<dbReference type="PANTHER" id="PTHR32552">
    <property type="entry name" value="FERRICHROME IRON RECEPTOR-RELATED"/>
    <property type="match status" value="1"/>
</dbReference>
<keyword evidence="7 17" id="KW-0732">Signal</keyword>
<evidence type="ECO:0000259" key="19">
    <source>
        <dbReference type="Pfam" id="PF07715"/>
    </source>
</evidence>
<keyword evidence="6 14" id="KW-0812">Transmembrane</keyword>
<dbReference type="InterPro" id="IPR010105">
    <property type="entry name" value="TonB_sidphr_rcpt"/>
</dbReference>
<evidence type="ECO:0000256" key="2">
    <source>
        <dbReference type="ARBA" id="ARBA00009810"/>
    </source>
</evidence>
<comment type="caution">
    <text evidence="20">The sequence shown here is derived from an EMBL/GenBank/DDBJ whole genome shotgun (WGS) entry which is preliminary data.</text>
</comment>
<accession>A0ABX3KWI7</accession>
<evidence type="ECO:0000256" key="6">
    <source>
        <dbReference type="ARBA" id="ARBA00022692"/>
    </source>
</evidence>
<comment type="subcellular location">
    <subcellularLocation>
        <location evidence="1 14">Cell outer membrane</location>
        <topology evidence="1 14">Multi-pass membrane protein</topology>
    </subcellularLocation>
</comment>
<evidence type="ECO:0000313" key="21">
    <source>
        <dbReference type="Proteomes" id="UP000188820"/>
    </source>
</evidence>
<name>A0ABX3KWI7_9PAST</name>
<evidence type="ECO:0000256" key="15">
    <source>
        <dbReference type="PROSITE-ProRule" id="PRU10144"/>
    </source>
</evidence>
<keyword evidence="12" id="KW-0675">Receptor</keyword>
<feature type="short sequence motif" description="TonB C-terminal box" evidence="15">
    <location>
        <begin position="670"/>
        <end position="687"/>
    </location>
</feature>
<keyword evidence="9" id="KW-0406">Ion transport</keyword>
<evidence type="ECO:0000256" key="13">
    <source>
        <dbReference type="ARBA" id="ARBA00023237"/>
    </source>
</evidence>
<keyword evidence="4 14" id="KW-1134">Transmembrane beta strand</keyword>
<dbReference type="InterPro" id="IPR000531">
    <property type="entry name" value="Beta-barrel_TonB"/>
</dbReference>
<keyword evidence="5" id="KW-0410">Iron transport</keyword>
<protein>
    <submittedName>
        <fullName evidence="20">CirA protein</fullName>
    </submittedName>
</protein>
<feature type="domain" description="TonB-dependent receptor-like beta-barrel" evidence="18">
    <location>
        <begin position="226"/>
        <end position="658"/>
    </location>
</feature>
<gene>
    <name evidence="20" type="ORF">BKG89_06055</name>
</gene>
<dbReference type="RefSeq" id="WP_077463289.1">
    <property type="nucleotide sequence ID" value="NZ_MLAA01000025.1"/>
</dbReference>
<dbReference type="Gene3D" id="2.170.130.10">
    <property type="entry name" value="TonB-dependent receptor, plug domain"/>
    <property type="match status" value="1"/>
</dbReference>
<keyword evidence="8" id="KW-0408">Iron</keyword>
<dbReference type="Pfam" id="PF00593">
    <property type="entry name" value="TonB_dep_Rec_b-barrel"/>
    <property type="match status" value="1"/>
</dbReference>
<dbReference type="PROSITE" id="PS01156">
    <property type="entry name" value="TONB_DEPENDENT_REC_2"/>
    <property type="match status" value="1"/>
</dbReference>
<keyword evidence="3 14" id="KW-0813">Transport</keyword>
<dbReference type="InterPro" id="IPR012910">
    <property type="entry name" value="Plug_dom"/>
</dbReference>
<dbReference type="InterPro" id="IPR037066">
    <property type="entry name" value="Plug_dom_sf"/>
</dbReference>
<evidence type="ECO:0000256" key="3">
    <source>
        <dbReference type="ARBA" id="ARBA00022448"/>
    </source>
</evidence>
<evidence type="ECO:0000256" key="12">
    <source>
        <dbReference type="ARBA" id="ARBA00023170"/>
    </source>
</evidence>
<dbReference type="Pfam" id="PF07715">
    <property type="entry name" value="Plug"/>
    <property type="match status" value="1"/>
</dbReference>
<evidence type="ECO:0000256" key="4">
    <source>
        <dbReference type="ARBA" id="ARBA00022452"/>
    </source>
</evidence>
<evidence type="ECO:0000256" key="17">
    <source>
        <dbReference type="SAM" id="SignalP"/>
    </source>
</evidence>
<dbReference type="PANTHER" id="PTHR32552:SF68">
    <property type="entry name" value="FERRICHROME OUTER MEMBRANE TRANSPORTER_PHAGE RECEPTOR"/>
    <property type="match status" value="1"/>
</dbReference>
<evidence type="ECO:0000256" key="9">
    <source>
        <dbReference type="ARBA" id="ARBA00023065"/>
    </source>
</evidence>
<evidence type="ECO:0000256" key="11">
    <source>
        <dbReference type="ARBA" id="ARBA00023136"/>
    </source>
</evidence>
<keyword evidence="21" id="KW-1185">Reference proteome</keyword>
<keyword evidence="10 16" id="KW-0798">TonB box</keyword>
<dbReference type="InterPro" id="IPR010917">
    <property type="entry name" value="TonB_rcpt_CS"/>
</dbReference>
<evidence type="ECO:0000256" key="14">
    <source>
        <dbReference type="PROSITE-ProRule" id="PRU01360"/>
    </source>
</evidence>
<keyword evidence="11 14" id="KW-0472">Membrane</keyword>
<dbReference type="InterPro" id="IPR036942">
    <property type="entry name" value="Beta-barrel_TonB_sf"/>
</dbReference>
<evidence type="ECO:0000256" key="10">
    <source>
        <dbReference type="ARBA" id="ARBA00023077"/>
    </source>
</evidence>
<dbReference type="CDD" id="cd01347">
    <property type="entry name" value="ligand_gated_channel"/>
    <property type="match status" value="1"/>
</dbReference>
<dbReference type="NCBIfam" id="TIGR01783">
    <property type="entry name" value="TonB-siderophor"/>
    <property type="match status" value="1"/>
</dbReference>
<evidence type="ECO:0000256" key="5">
    <source>
        <dbReference type="ARBA" id="ARBA00022496"/>
    </source>
</evidence>
<sequence length="687" mass="77912">MKKNVIYTSIASSVILAFNTAYAEIKHSQQIEQLEQINVTAGSMYRMGEVPFYQAKSAVSLSREDLDRQGVRKADEIGRYQAGFTNQIFGNDTNTNWFRIRGTEVSQAVDGLPTFSYGFFTPYVETFGLEAIEITKGADAMTFGAAQAGGLINYVSKRPHKEQIGKGEFSVNMGNKSQYGVAADYTGSMNRDDSLRYRVVTTYNRKDGDWDKTHNKTFYIAPSLSWDISDHTQLTLLASYQRDHGIPSSNFLPQKGTLTSLPSGSYINRSTNFGDPANDREKNRQHSLGYEFRHDFANGLTFNSSYRYTRVENYHRGAYVYPFPNGYDLYRGVVFNDGISKNHTLNNYLIWHYQKDWLKNTLVFGTDYRDQAVDTRYTLFGKTSTTNILDANIGYNQPQDLSPAENRFIKYRQLGIYLQNQSHFADKIILGLGLRHDKAKIEENNLAEQAKYNQTTYSASLMYESKFGLNPYFSYSESFQMPIGISGVNELYDPQMTRQYELGIKYIPTWVDGTISFAGFQAKVEGALISQNRGATVSSEVPIKRKGIELQADINLIQNWNIVLAYTYLKAYKDTASENIPLPLLPKHSVAGRTTYYFDSGILEGLTLGAGIRYNGKTVTDRGSLNPNKKVPSNTVVDLMAYYQITPNWSTQINVDNVSNRRYISGCDYYCYYGAERNINASLNYKF</sequence>
<feature type="chain" id="PRO_5045303713" evidence="17">
    <location>
        <begin position="24"/>
        <end position="687"/>
    </location>
</feature>
<dbReference type="PROSITE" id="PS52016">
    <property type="entry name" value="TONB_DEPENDENT_REC_3"/>
    <property type="match status" value="1"/>
</dbReference>
<keyword evidence="13 14" id="KW-0998">Cell outer membrane</keyword>
<evidence type="ECO:0000259" key="18">
    <source>
        <dbReference type="Pfam" id="PF00593"/>
    </source>
</evidence>
<evidence type="ECO:0000256" key="7">
    <source>
        <dbReference type="ARBA" id="ARBA00022729"/>
    </source>
</evidence>
<comment type="similarity">
    <text evidence="2 14 16">Belongs to the TonB-dependent receptor family.</text>
</comment>
<feature type="signal peptide" evidence="17">
    <location>
        <begin position="1"/>
        <end position="23"/>
    </location>
</feature>
<evidence type="ECO:0000256" key="1">
    <source>
        <dbReference type="ARBA" id="ARBA00004571"/>
    </source>
</evidence>
<evidence type="ECO:0000313" key="20">
    <source>
        <dbReference type="EMBL" id="OOF69567.1"/>
    </source>
</evidence>
<evidence type="ECO:0000256" key="8">
    <source>
        <dbReference type="ARBA" id="ARBA00023004"/>
    </source>
</evidence>
<dbReference type="Proteomes" id="UP000188820">
    <property type="component" value="Unassembled WGS sequence"/>
</dbReference>
<dbReference type="InterPro" id="IPR039426">
    <property type="entry name" value="TonB-dep_rcpt-like"/>
</dbReference>
<reference evidence="20 21" key="1">
    <citation type="submission" date="2016-10" db="EMBL/GenBank/DDBJ databases">
        <title>Rodentibacter gen. nov. and new species.</title>
        <authorList>
            <person name="Christensen H."/>
        </authorList>
    </citation>
    <scope>NUCLEOTIDE SEQUENCE [LARGE SCALE GENOMIC DNA]</scope>
    <source>
        <strain evidence="20 21">1998236014</strain>
    </source>
</reference>
<dbReference type="SUPFAM" id="SSF56935">
    <property type="entry name" value="Porins"/>
    <property type="match status" value="1"/>
</dbReference>
<dbReference type="EMBL" id="MLAA01000025">
    <property type="protein sequence ID" value="OOF69567.1"/>
    <property type="molecule type" value="Genomic_DNA"/>
</dbReference>
<proteinExistence type="inferred from homology"/>
<organism evidence="20 21">
    <name type="scientific">Rodentibacter caecimuris</name>
    <dbReference type="NCBI Taxonomy" id="1796644"/>
    <lineage>
        <taxon>Bacteria</taxon>
        <taxon>Pseudomonadati</taxon>
        <taxon>Pseudomonadota</taxon>
        <taxon>Gammaproteobacteria</taxon>
        <taxon>Pasteurellales</taxon>
        <taxon>Pasteurellaceae</taxon>
        <taxon>Rodentibacter</taxon>
    </lineage>
</organism>